<dbReference type="InParanoid" id="Q38EW5"/>
<dbReference type="GeneID" id="3660048"/>
<name>Q38EW5_TRYB2</name>
<keyword evidence="2" id="KW-1185">Reference proteome</keyword>
<protein>
    <submittedName>
        <fullName evidence="1">Uncharacterized protein</fullName>
    </submittedName>
</protein>
<dbReference type="AlphaFoldDB" id="Q38EW5"/>
<reference evidence="1 2" key="1">
    <citation type="journal article" date="2005" name="Science">
        <title>Comparative genomics of trypanosomatid parasitic protozoa.</title>
        <authorList>
            <person name="El-Sayed N.M."/>
            <person name="Myler P.J."/>
            <person name="Blandin G."/>
            <person name="Berriman M."/>
            <person name="Crabtree J."/>
            <person name="Aggarwal G."/>
            <person name="Caler E."/>
            <person name="Renauld H."/>
            <person name="Worthey E.A."/>
            <person name="Hertz-Fowler C."/>
            <person name="Ghedin E."/>
            <person name="Peacock C."/>
            <person name="Bartholomeu D.C."/>
            <person name="Haas B.J."/>
            <person name="Tran A.N."/>
            <person name="Wortman J.R."/>
            <person name="Alsmark U.C."/>
            <person name="Angiuoli S."/>
            <person name="Anupama A."/>
            <person name="Badger J."/>
            <person name="Bringaud F."/>
            <person name="Cadag E."/>
            <person name="Carlton J.M."/>
            <person name="Cerqueira G.C."/>
            <person name="Creasy T."/>
            <person name="Delcher A.L."/>
            <person name="Djikeng A."/>
            <person name="Embley T.M."/>
            <person name="Hauser C."/>
            <person name="Ivens A.C."/>
            <person name="Kummerfeld S.K."/>
            <person name="Pereira-Leal J.B."/>
            <person name="Nilsson D."/>
            <person name="Peterson J."/>
            <person name="Salzberg S.L."/>
            <person name="Shallom J."/>
            <person name="Silva J.C."/>
            <person name="Sundaram J."/>
            <person name="Westenberger S."/>
            <person name="White O."/>
            <person name="Melville S.E."/>
            <person name="Donelson J.E."/>
            <person name="Andersson B."/>
            <person name="Stuart K.D."/>
            <person name="Hall N."/>
        </authorList>
    </citation>
    <scope>NUCLEOTIDE SEQUENCE [LARGE SCALE GENOMIC DNA]</scope>
    <source>
        <strain evidence="1 2">927/4 GUTat10.1</strain>
    </source>
</reference>
<proteinExistence type="predicted"/>
<evidence type="ECO:0000313" key="1">
    <source>
        <dbReference type="EMBL" id="EAN76655.1"/>
    </source>
</evidence>
<dbReference type="PaxDb" id="5691-EAN76655"/>
<dbReference type="KEGG" id="tbr:Tb09.160.4420"/>
<dbReference type="RefSeq" id="XP_024498453.1">
    <property type="nucleotide sequence ID" value="XM_024642666.1"/>
</dbReference>
<sequence>MYICMSVLIPFIFSLPFRSLDNQEKAGRKVKGRSRE</sequence>
<accession>Q38EW5</accession>
<reference evidence="1 2" key="2">
    <citation type="journal article" date="2005" name="Science">
        <title>The genome of the African trypanosome Trypanosoma brucei.</title>
        <authorList>
            <person name="Berriman M."/>
            <person name="Ghedin E."/>
            <person name="Hertz-Fowler C."/>
            <person name="Blandin G."/>
            <person name="Renauld H."/>
            <person name="Bartholomeu D.C."/>
            <person name="Lennard N.J."/>
            <person name="Caler E."/>
            <person name="Hamlin N.E."/>
            <person name="Haas B."/>
            <person name="Bohme U."/>
            <person name="Hannick L."/>
            <person name="Aslett M.A."/>
            <person name="Shallom J."/>
            <person name="Marcello L."/>
            <person name="Hou L."/>
            <person name="Wickstead B."/>
            <person name="Alsmark U.C."/>
            <person name="Arrowsmith C."/>
            <person name="Atkin R.J."/>
            <person name="Barron A.J."/>
            <person name="Bringaud F."/>
            <person name="Brooks K."/>
            <person name="Carrington M."/>
            <person name="Cherevach I."/>
            <person name="Chillingworth T.J."/>
            <person name="Churcher C."/>
            <person name="Clark L.N."/>
            <person name="Corton C.H."/>
            <person name="Cronin A."/>
            <person name="Davies R.M."/>
            <person name="Doggett J."/>
            <person name="Djikeng A."/>
            <person name="Feldblyum T."/>
            <person name="Field M.C."/>
            <person name="Fraser A."/>
            <person name="Goodhead I."/>
            <person name="Hance Z."/>
            <person name="Harper D."/>
            <person name="Harris B.R."/>
            <person name="Hauser H."/>
            <person name="Hostetler J."/>
            <person name="Ivens A."/>
            <person name="Jagels K."/>
            <person name="Johnson D."/>
            <person name="Johnson J."/>
            <person name="Jones K."/>
            <person name="Kerhornou A.X."/>
            <person name="Koo H."/>
            <person name="Larke N."/>
            <person name="Landfear S."/>
            <person name="Larkin C."/>
            <person name="Leech V."/>
            <person name="Line A."/>
            <person name="Lord A."/>
            <person name="Macleod A."/>
            <person name="Mooney P.J."/>
            <person name="Moule S."/>
            <person name="Martin D.M."/>
            <person name="Morgan G.W."/>
            <person name="Mungall K."/>
            <person name="Norbertczak H."/>
            <person name="Ormond D."/>
            <person name="Pai G."/>
            <person name="Peacock C.S."/>
            <person name="Peterson J."/>
            <person name="Quail M.A."/>
            <person name="Rabbinowitsch E."/>
            <person name="Rajandream M.A."/>
            <person name="Reitter C."/>
            <person name="Salzberg S.L."/>
            <person name="Sanders M."/>
            <person name="Schobel S."/>
            <person name="Sharp S."/>
            <person name="Simmonds M."/>
            <person name="Simpson A.J."/>
            <person name="Tallon L."/>
            <person name="Turner C.M."/>
            <person name="Tait A."/>
            <person name="Tivey A.R."/>
            <person name="Van Aken S."/>
            <person name="Walker D."/>
            <person name="Wanless D."/>
            <person name="Wang S."/>
            <person name="White B."/>
            <person name="White O."/>
            <person name="Whitehead S."/>
            <person name="Woodward J."/>
            <person name="Wortman J."/>
            <person name="Adams M.D."/>
            <person name="Embley T.M."/>
            <person name="Gull K."/>
            <person name="Ullu E."/>
            <person name="Barry J.D."/>
            <person name="Fairlamb A.H."/>
            <person name="Opperdoes F."/>
            <person name="Barrell B.G."/>
            <person name="Donelson J.E."/>
            <person name="Hall N."/>
            <person name="Fraser C.M."/>
            <person name="Melville S.E."/>
            <person name="El-Sayed N.M."/>
        </authorList>
    </citation>
    <scope>NUCLEOTIDE SEQUENCE [LARGE SCALE GENOMIC DNA]</scope>
    <source>
        <strain evidence="1 2">927/4 GUTat10.1</strain>
    </source>
</reference>
<dbReference type="EMBL" id="CM000207">
    <property type="protein sequence ID" value="EAN76655.1"/>
    <property type="molecule type" value="Genomic_DNA"/>
</dbReference>
<organism evidence="1 2">
    <name type="scientific">Trypanosoma brucei brucei (strain 927/4 GUTat10.1)</name>
    <dbReference type="NCBI Taxonomy" id="185431"/>
    <lineage>
        <taxon>Eukaryota</taxon>
        <taxon>Discoba</taxon>
        <taxon>Euglenozoa</taxon>
        <taxon>Kinetoplastea</taxon>
        <taxon>Metakinetoplastina</taxon>
        <taxon>Trypanosomatida</taxon>
        <taxon>Trypanosomatidae</taxon>
        <taxon>Trypanosoma</taxon>
    </lineage>
</organism>
<dbReference type="Proteomes" id="UP000008524">
    <property type="component" value="Chromosome 9"/>
</dbReference>
<gene>
    <name evidence="1" type="ORF">Tb09.160.4420</name>
</gene>
<evidence type="ECO:0000313" key="2">
    <source>
        <dbReference type="Proteomes" id="UP000008524"/>
    </source>
</evidence>